<feature type="compositionally biased region" description="Low complexity" evidence="3">
    <location>
        <begin position="10"/>
        <end position="21"/>
    </location>
</feature>
<dbReference type="Gene3D" id="1.20.120.1240">
    <property type="entry name" value="Dynamin, middle domain"/>
    <property type="match status" value="1"/>
</dbReference>
<name>A0AAD2GS06_9AGAR</name>
<dbReference type="PRINTS" id="PR00195">
    <property type="entry name" value="DYNAMIN"/>
</dbReference>
<comment type="caution">
    <text evidence="6">The sequence shown here is derived from an EMBL/GenBank/DDBJ whole genome shotgun (WGS) entry which is preliminary data.</text>
</comment>
<dbReference type="InterPro" id="IPR038921">
    <property type="entry name" value="YOR389W-like"/>
</dbReference>
<dbReference type="InterPro" id="IPR000375">
    <property type="entry name" value="Dynamin_stalk"/>
</dbReference>
<proteinExistence type="predicted"/>
<dbReference type="PANTHER" id="PTHR35204">
    <property type="entry name" value="YALI0A21131P"/>
    <property type="match status" value="1"/>
</dbReference>
<dbReference type="InterPro" id="IPR022812">
    <property type="entry name" value="Dynamin"/>
</dbReference>
<sequence>MRTSTKRSPKSLAPSAPSAQPIDDVGAECSSGESVSVHEPNTGMVGVGLSDPGIAKARRQMLDLVNRMKNTGVQNDIDLPQIAVIGNQSAGKSSLIESISGITLPRAAGTCTRCPTEIRLSHADDSIWGCIVELRVITDKNGQPLGQARNERFGEPITDRADVEDRIRRAQRAILNPSKPARSFLSDDEDENEPSELSFSTNYISLQITGPDISDLAFVDLPGLIASVSRGGDNRDIKMVENLVASYISKPSCVILLTVACETDFENQGAHNLTKQYDPLGKRTIGVLTKPDRIPSGEESNWIPFIRNEQETLENNWYCVKQPSSQDIKLGITWQNARSAENDFFSFTSPWSELDQMYQKYLRTTNLVDRLSSILSDLISKRLPEIQVELEKTIQKTLATLQQLPKPPSPDPIGEVAGMMHSLVDEINRVIDGVPTADRLLQVIRPAQESFRSQIRATAPDFRPFESGSPVIEDFHEPQFLTNEDGQSSGMTTLVAGREKPIFIDEVMQRATAARTRELPGHHPFVVQTSFISEVTQKWALPAQVLCRMVHSALSQHIRDVISKQLGSFGQGALEQRVTQVASCRILTPMLTFHRLLMQEHLRRCSENAQNLIAKLISLEQSGSLTLNEHYLADYRSKFLSFYKQTRQNSKNPGLARNIQSYKSVSWGEETDISTALSNLAAVGLQGVKAEDLVKLLPPDRMDAALEIMSDVRAYFQVAYKRITDNVPLAIDYELIRAVGRDLLPTLYSGLGINGPEGLRICRELAQESPSVAGKREELNKRLERLEGASRELIRRPAMVPRVFAVCAALALASFTSASETQYPFHAIDNQRSTWDFDVEPNPNATGQLVFDTVSSFLQHWPNTRYRNGHNVVPGIVPIGTLLYHGRADSNLPTVPEWTATDPEHSYLFCWGSSEAGCWHLTLVATRPLRVLYFDGSSAAKMPNGPMDSQDVISWGKVIPERYNEERVRIVDLCSWGKDLGIDGFLRMEMDFEIMLCDFTAGVDVLSMSNLASPRRAPPRERDDDRFGVQDSVDVIQSGSWHNRYPGDRRVQLDLSRLVSFYDTGLVPSLVAVRFNRTRWDHRLLGISDSDTAAVHQRLIEAYDSSMITQGSGIDWDTLFKVVVDRYAERLELVQYVLSNSTRGALATAKRATGLFNVMLAPYLIHSAKPGSRVDASKAWASPIFEFCATSHTSYIRNSARLYGSLTAAERLLLDSAEEVNHEICRVVVGLWADGVVAGLDDMYPADSGFRPVDEAVLVERWRTKIAALITWLDWSVWVKCKPACSFEEFCYLPTWPYFNRRADPRPQSPPPRPPWPPVYDDDILHPQPRCLRRLEPYVF</sequence>
<keyword evidence="7" id="KW-1185">Reference proteome</keyword>
<dbReference type="InterPro" id="IPR045063">
    <property type="entry name" value="Dynamin_N"/>
</dbReference>
<dbReference type="SMART" id="SM00053">
    <property type="entry name" value="DYNc"/>
    <property type="match status" value="1"/>
</dbReference>
<dbReference type="InterPro" id="IPR027417">
    <property type="entry name" value="P-loop_NTPase"/>
</dbReference>
<feature type="domain" description="Dynamin-type G" evidence="5">
    <location>
        <begin position="76"/>
        <end position="384"/>
    </location>
</feature>
<evidence type="ECO:0000259" key="4">
    <source>
        <dbReference type="PROSITE" id="PS51388"/>
    </source>
</evidence>
<feature type="region of interest" description="Disordered" evidence="3">
    <location>
        <begin position="1"/>
        <end position="44"/>
    </location>
</feature>
<evidence type="ECO:0000256" key="3">
    <source>
        <dbReference type="SAM" id="MobiDB-lite"/>
    </source>
</evidence>
<evidence type="ECO:0000256" key="1">
    <source>
        <dbReference type="ARBA" id="ARBA00022741"/>
    </source>
</evidence>
<dbReference type="CDD" id="cd08771">
    <property type="entry name" value="DLP_1"/>
    <property type="match status" value="1"/>
</dbReference>
<dbReference type="InterPro" id="IPR020850">
    <property type="entry name" value="GED_dom"/>
</dbReference>
<evidence type="ECO:0000256" key="2">
    <source>
        <dbReference type="ARBA" id="ARBA00023134"/>
    </source>
</evidence>
<dbReference type="InterPro" id="IPR030381">
    <property type="entry name" value="G_DYNAMIN_dom"/>
</dbReference>
<dbReference type="SMART" id="SM00302">
    <property type="entry name" value="GED"/>
    <property type="match status" value="1"/>
</dbReference>
<dbReference type="Pfam" id="PF00350">
    <property type="entry name" value="Dynamin_N"/>
    <property type="match status" value="1"/>
</dbReference>
<dbReference type="GO" id="GO:0003924">
    <property type="term" value="F:GTPase activity"/>
    <property type="evidence" value="ECO:0007669"/>
    <property type="project" value="InterPro"/>
</dbReference>
<feature type="domain" description="GED" evidence="4">
    <location>
        <begin position="705"/>
        <end position="801"/>
    </location>
</feature>
<evidence type="ECO:0000259" key="5">
    <source>
        <dbReference type="PROSITE" id="PS51718"/>
    </source>
</evidence>
<dbReference type="InterPro" id="IPR001401">
    <property type="entry name" value="Dynamin_GTPase"/>
</dbReference>
<dbReference type="SUPFAM" id="SSF52540">
    <property type="entry name" value="P-loop containing nucleoside triphosphate hydrolases"/>
    <property type="match status" value="1"/>
</dbReference>
<keyword evidence="1" id="KW-0547">Nucleotide-binding</keyword>
<organism evidence="6 7">
    <name type="scientific">Mycena citricolor</name>
    <dbReference type="NCBI Taxonomy" id="2018698"/>
    <lineage>
        <taxon>Eukaryota</taxon>
        <taxon>Fungi</taxon>
        <taxon>Dikarya</taxon>
        <taxon>Basidiomycota</taxon>
        <taxon>Agaricomycotina</taxon>
        <taxon>Agaricomycetes</taxon>
        <taxon>Agaricomycetidae</taxon>
        <taxon>Agaricales</taxon>
        <taxon>Marasmiineae</taxon>
        <taxon>Mycenaceae</taxon>
        <taxon>Mycena</taxon>
    </lineage>
</organism>
<protein>
    <recommendedName>
        <fullName evidence="8">Dynamin-type G domain-containing protein</fullName>
    </recommendedName>
</protein>
<reference evidence="6" key="1">
    <citation type="submission" date="2023-11" db="EMBL/GenBank/DDBJ databases">
        <authorList>
            <person name="De Vega J J."/>
            <person name="De Vega J J."/>
        </authorList>
    </citation>
    <scope>NUCLEOTIDE SEQUENCE</scope>
</reference>
<gene>
    <name evidence="6" type="ORF">MYCIT1_LOCUS438</name>
</gene>
<evidence type="ECO:0000313" key="7">
    <source>
        <dbReference type="Proteomes" id="UP001295794"/>
    </source>
</evidence>
<accession>A0AAD2GS06</accession>
<dbReference type="Proteomes" id="UP001295794">
    <property type="component" value="Unassembled WGS sequence"/>
</dbReference>
<dbReference type="Pfam" id="PF02212">
    <property type="entry name" value="GED"/>
    <property type="match status" value="1"/>
</dbReference>
<dbReference type="PROSITE" id="PS51718">
    <property type="entry name" value="G_DYNAMIN_2"/>
    <property type="match status" value="1"/>
</dbReference>
<evidence type="ECO:0000313" key="6">
    <source>
        <dbReference type="EMBL" id="CAK5262035.1"/>
    </source>
</evidence>
<dbReference type="InterPro" id="IPR003130">
    <property type="entry name" value="GED"/>
</dbReference>
<dbReference type="EMBL" id="CAVNYO010000006">
    <property type="protein sequence ID" value="CAK5262035.1"/>
    <property type="molecule type" value="Genomic_DNA"/>
</dbReference>
<dbReference type="PROSITE" id="PS51388">
    <property type="entry name" value="GED"/>
    <property type="match status" value="1"/>
</dbReference>
<dbReference type="GO" id="GO:0005525">
    <property type="term" value="F:GTP binding"/>
    <property type="evidence" value="ECO:0007669"/>
    <property type="project" value="InterPro"/>
</dbReference>
<dbReference type="Gene3D" id="3.40.50.300">
    <property type="entry name" value="P-loop containing nucleotide triphosphate hydrolases"/>
    <property type="match status" value="1"/>
</dbReference>
<keyword evidence="2" id="KW-0342">GTP-binding</keyword>
<dbReference type="PANTHER" id="PTHR35204:SF1">
    <property type="entry name" value="ENTEROTOXIN"/>
    <property type="match status" value="1"/>
</dbReference>
<dbReference type="Pfam" id="PF01031">
    <property type="entry name" value="Dynamin_M"/>
    <property type="match status" value="1"/>
</dbReference>
<evidence type="ECO:0008006" key="8">
    <source>
        <dbReference type="Google" id="ProtNLM"/>
    </source>
</evidence>